<dbReference type="RefSeq" id="WP_180546400.1">
    <property type="nucleotide sequence ID" value="NZ_JACCJZ010000020.1"/>
</dbReference>
<evidence type="ECO:0000256" key="9">
    <source>
        <dbReference type="ARBA" id="ARBA00022692"/>
    </source>
</evidence>
<keyword evidence="7" id="KW-0816">Tricarboxylic acid cycle</keyword>
<dbReference type="UniPathway" id="UPA00223"/>
<gene>
    <name evidence="16" type="primary">sdhD</name>
    <name evidence="16" type="ORF">H0E82_15755</name>
</gene>
<keyword evidence="17" id="KW-1185">Reference proteome</keyword>
<comment type="function">
    <text evidence="2">Membrane-anchoring subunit of succinate dehydrogenase (SDH).</text>
</comment>
<keyword evidence="9 15" id="KW-0812">Transmembrane</keyword>
<dbReference type="GO" id="GO:0046872">
    <property type="term" value="F:metal ion binding"/>
    <property type="evidence" value="ECO:0007669"/>
    <property type="project" value="UniProtKB-KW"/>
</dbReference>
<comment type="subcellular location">
    <subcellularLocation>
        <location evidence="3">Membrane</location>
        <topology evidence="3">Multi-pass membrane protein</topology>
    </subcellularLocation>
</comment>
<sequence>MSDVKTPAETARPKDYRTPVARARGLGSGKSGTEHFWWLRVTSVALIPLFAWFVGTLVSLAGADLATVQAVLGRPFNAIAFALFVVTTFWHAKLGLQVVIEDYIHQRSLEITLHLLVIFACAVGALASLYAIARIALLG</sequence>
<keyword evidence="13" id="KW-0408">Iron</keyword>
<name>A0A7Z0QW55_9GAMM</name>
<organism evidence="16 17">
    <name type="scientific">Luteimonas deserti</name>
    <dbReference type="NCBI Taxonomy" id="2752306"/>
    <lineage>
        <taxon>Bacteria</taxon>
        <taxon>Pseudomonadati</taxon>
        <taxon>Pseudomonadota</taxon>
        <taxon>Gammaproteobacteria</taxon>
        <taxon>Lysobacterales</taxon>
        <taxon>Lysobacteraceae</taxon>
        <taxon>Luteimonas</taxon>
    </lineage>
</organism>
<accession>A0A7Z0QW55</accession>
<evidence type="ECO:0000256" key="11">
    <source>
        <dbReference type="ARBA" id="ARBA00022982"/>
    </source>
</evidence>
<evidence type="ECO:0000256" key="10">
    <source>
        <dbReference type="ARBA" id="ARBA00022723"/>
    </source>
</evidence>
<evidence type="ECO:0000313" key="16">
    <source>
        <dbReference type="EMBL" id="NYZ64195.1"/>
    </source>
</evidence>
<dbReference type="EMBL" id="JACCJZ010000020">
    <property type="protein sequence ID" value="NYZ64195.1"/>
    <property type="molecule type" value="Genomic_DNA"/>
</dbReference>
<dbReference type="NCBIfam" id="TIGR02968">
    <property type="entry name" value="succ_dehyd_anc"/>
    <property type="match status" value="1"/>
</dbReference>
<dbReference type="InterPro" id="IPR034804">
    <property type="entry name" value="SQR/QFR_C/D"/>
</dbReference>
<evidence type="ECO:0000256" key="4">
    <source>
        <dbReference type="ARBA" id="ARBA00005163"/>
    </source>
</evidence>
<dbReference type="Pfam" id="PF01127">
    <property type="entry name" value="Sdh_cyt"/>
    <property type="match status" value="1"/>
</dbReference>
<dbReference type="AlphaFoldDB" id="A0A7Z0QW55"/>
<dbReference type="GO" id="GO:0016020">
    <property type="term" value="C:membrane"/>
    <property type="evidence" value="ECO:0007669"/>
    <property type="project" value="UniProtKB-SubCell"/>
</dbReference>
<evidence type="ECO:0000313" key="17">
    <source>
        <dbReference type="Proteomes" id="UP000589896"/>
    </source>
</evidence>
<dbReference type="InterPro" id="IPR000701">
    <property type="entry name" value="SuccDH_FuR_B_TM-su"/>
</dbReference>
<keyword evidence="11" id="KW-0249">Electron transport</keyword>
<evidence type="ECO:0000256" key="13">
    <source>
        <dbReference type="ARBA" id="ARBA00023004"/>
    </source>
</evidence>
<dbReference type="InterPro" id="IPR014312">
    <property type="entry name" value="Succ_DH_anchor"/>
</dbReference>
<evidence type="ECO:0000256" key="5">
    <source>
        <dbReference type="ARBA" id="ARBA00019425"/>
    </source>
</evidence>
<dbReference type="CDD" id="cd03495">
    <property type="entry name" value="SQR_TypeC_SdhD_like"/>
    <property type="match status" value="1"/>
</dbReference>
<keyword evidence="8" id="KW-0349">Heme</keyword>
<feature type="transmembrane region" description="Helical" evidence="15">
    <location>
        <begin position="75"/>
        <end position="92"/>
    </location>
</feature>
<keyword evidence="10" id="KW-0479">Metal-binding</keyword>
<dbReference type="GO" id="GO:0006099">
    <property type="term" value="P:tricarboxylic acid cycle"/>
    <property type="evidence" value="ECO:0007669"/>
    <property type="project" value="UniProtKB-UniPathway"/>
</dbReference>
<feature type="transmembrane region" description="Helical" evidence="15">
    <location>
        <begin position="112"/>
        <end position="133"/>
    </location>
</feature>
<protein>
    <recommendedName>
        <fullName evidence="5">Succinate dehydrogenase hydrophobic membrane anchor subunit</fullName>
    </recommendedName>
</protein>
<evidence type="ECO:0000256" key="14">
    <source>
        <dbReference type="ARBA" id="ARBA00023136"/>
    </source>
</evidence>
<comment type="pathway">
    <text evidence="4">Carbohydrate metabolism; tricarboxylic acid cycle.</text>
</comment>
<comment type="caution">
    <text evidence="16">The sequence shown here is derived from an EMBL/GenBank/DDBJ whole genome shotgun (WGS) entry which is preliminary data.</text>
</comment>
<keyword evidence="12 15" id="KW-1133">Transmembrane helix</keyword>
<evidence type="ECO:0000256" key="2">
    <source>
        <dbReference type="ARBA" id="ARBA00004050"/>
    </source>
</evidence>
<evidence type="ECO:0000256" key="6">
    <source>
        <dbReference type="ARBA" id="ARBA00022448"/>
    </source>
</evidence>
<dbReference type="Proteomes" id="UP000589896">
    <property type="component" value="Unassembled WGS sequence"/>
</dbReference>
<evidence type="ECO:0000256" key="12">
    <source>
        <dbReference type="ARBA" id="ARBA00022989"/>
    </source>
</evidence>
<evidence type="ECO:0000256" key="1">
    <source>
        <dbReference type="ARBA" id="ARBA00001971"/>
    </source>
</evidence>
<keyword evidence="14 15" id="KW-0472">Membrane</keyword>
<keyword evidence="6" id="KW-0813">Transport</keyword>
<reference evidence="16 17" key="1">
    <citation type="submission" date="2020-07" db="EMBL/GenBank/DDBJ databases">
        <title>isolation of Luteimonas sp. SJ-16.</title>
        <authorList>
            <person name="Huang X.-X."/>
            <person name="Xu L."/>
            <person name="Sun J.-Q."/>
        </authorList>
    </citation>
    <scope>NUCLEOTIDE SEQUENCE [LARGE SCALE GENOMIC DNA]</scope>
    <source>
        <strain evidence="16 17">SJ-16</strain>
    </source>
</reference>
<evidence type="ECO:0000256" key="8">
    <source>
        <dbReference type="ARBA" id="ARBA00022617"/>
    </source>
</evidence>
<dbReference type="SUPFAM" id="SSF81343">
    <property type="entry name" value="Fumarate reductase respiratory complex transmembrane subunits"/>
    <property type="match status" value="1"/>
</dbReference>
<dbReference type="GO" id="GO:0020037">
    <property type="term" value="F:heme binding"/>
    <property type="evidence" value="ECO:0007669"/>
    <property type="project" value="InterPro"/>
</dbReference>
<comment type="cofactor">
    <cofactor evidence="1">
        <name>heme</name>
        <dbReference type="ChEBI" id="CHEBI:30413"/>
    </cofactor>
</comment>
<evidence type="ECO:0000256" key="7">
    <source>
        <dbReference type="ARBA" id="ARBA00022532"/>
    </source>
</evidence>
<feature type="transmembrane region" description="Helical" evidence="15">
    <location>
        <begin position="37"/>
        <end position="63"/>
    </location>
</feature>
<evidence type="ECO:0000256" key="3">
    <source>
        <dbReference type="ARBA" id="ARBA00004141"/>
    </source>
</evidence>
<evidence type="ECO:0000256" key="15">
    <source>
        <dbReference type="SAM" id="Phobius"/>
    </source>
</evidence>
<dbReference type="Gene3D" id="1.20.1300.10">
    <property type="entry name" value="Fumarate reductase/succinate dehydrogenase, transmembrane subunit"/>
    <property type="match status" value="1"/>
</dbReference>
<proteinExistence type="predicted"/>